<dbReference type="AlphaFoldDB" id="A0A537J199"/>
<evidence type="ECO:0000259" key="3">
    <source>
        <dbReference type="PROSITE" id="PS51462"/>
    </source>
</evidence>
<dbReference type="CDD" id="cd02883">
    <property type="entry name" value="NUDIX_Hydrolase"/>
    <property type="match status" value="1"/>
</dbReference>
<dbReference type="PROSITE" id="PS51462">
    <property type="entry name" value="NUDIX"/>
    <property type="match status" value="1"/>
</dbReference>
<dbReference type="PANTHER" id="PTHR43046">
    <property type="entry name" value="GDP-MANNOSE MANNOSYL HYDROLASE"/>
    <property type="match status" value="1"/>
</dbReference>
<dbReference type="Gene3D" id="3.90.79.10">
    <property type="entry name" value="Nucleoside Triphosphate Pyrophosphohydrolase"/>
    <property type="match status" value="1"/>
</dbReference>
<dbReference type="EMBL" id="VBAP01000004">
    <property type="protein sequence ID" value="TMI77318.1"/>
    <property type="molecule type" value="Genomic_DNA"/>
</dbReference>
<sequence>MDPHCDIHALEANIVIQQDSSVLLVRPRAPSDGAEGWRLPGDMLRFGEAPETCARRILRDQLGLEPEWVALAEVESSVDGGVWNLVFHFRCDADRRPGPGPAIAEARFFQIEHLPPTAHETRERDVIYRVITAAG</sequence>
<protein>
    <submittedName>
        <fullName evidence="4">NUDIX domain-containing protein</fullName>
    </submittedName>
</protein>
<reference evidence="4 5" key="1">
    <citation type="journal article" date="2019" name="Nat. Microbiol.">
        <title>Mediterranean grassland soil C-N compound turnover is dependent on rainfall and depth, and is mediated by genomically divergent microorganisms.</title>
        <authorList>
            <person name="Diamond S."/>
            <person name="Andeer P.F."/>
            <person name="Li Z."/>
            <person name="Crits-Christoph A."/>
            <person name="Burstein D."/>
            <person name="Anantharaman K."/>
            <person name="Lane K.R."/>
            <person name="Thomas B.C."/>
            <person name="Pan C."/>
            <person name="Northen T.R."/>
            <person name="Banfield J.F."/>
        </authorList>
    </citation>
    <scope>NUCLEOTIDE SEQUENCE [LARGE SCALE GENOMIC DNA]</scope>
    <source>
        <strain evidence="4">NP_8</strain>
    </source>
</reference>
<comment type="cofactor">
    <cofactor evidence="1">
        <name>Mg(2+)</name>
        <dbReference type="ChEBI" id="CHEBI:18420"/>
    </cofactor>
</comment>
<name>A0A537J199_9BACT</name>
<organism evidence="4 5">
    <name type="scientific">Candidatus Segetimicrobium genomatis</name>
    <dbReference type="NCBI Taxonomy" id="2569760"/>
    <lineage>
        <taxon>Bacteria</taxon>
        <taxon>Bacillati</taxon>
        <taxon>Candidatus Sysuimicrobiota</taxon>
        <taxon>Candidatus Sysuimicrobiia</taxon>
        <taxon>Candidatus Sysuimicrobiales</taxon>
        <taxon>Candidatus Segetimicrobiaceae</taxon>
        <taxon>Candidatus Segetimicrobium</taxon>
    </lineage>
</organism>
<accession>A0A537J199</accession>
<comment type="caution">
    <text evidence="4">The sequence shown here is derived from an EMBL/GenBank/DDBJ whole genome shotgun (WGS) entry which is preliminary data.</text>
</comment>
<dbReference type="InterPro" id="IPR015797">
    <property type="entry name" value="NUDIX_hydrolase-like_dom_sf"/>
</dbReference>
<evidence type="ECO:0000313" key="5">
    <source>
        <dbReference type="Proteomes" id="UP000318834"/>
    </source>
</evidence>
<dbReference type="InterPro" id="IPR000086">
    <property type="entry name" value="NUDIX_hydrolase_dom"/>
</dbReference>
<evidence type="ECO:0000256" key="2">
    <source>
        <dbReference type="ARBA" id="ARBA00022801"/>
    </source>
</evidence>
<dbReference type="SUPFAM" id="SSF55811">
    <property type="entry name" value="Nudix"/>
    <property type="match status" value="1"/>
</dbReference>
<dbReference type="Proteomes" id="UP000318834">
    <property type="component" value="Unassembled WGS sequence"/>
</dbReference>
<keyword evidence="2" id="KW-0378">Hydrolase</keyword>
<evidence type="ECO:0000313" key="4">
    <source>
        <dbReference type="EMBL" id="TMI77318.1"/>
    </source>
</evidence>
<gene>
    <name evidence="4" type="ORF">E6H05_00595</name>
</gene>
<feature type="domain" description="Nudix hydrolase" evidence="3">
    <location>
        <begin position="6"/>
        <end position="134"/>
    </location>
</feature>
<dbReference type="PANTHER" id="PTHR43046:SF14">
    <property type="entry name" value="MUTT_NUDIX FAMILY PROTEIN"/>
    <property type="match status" value="1"/>
</dbReference>
<dbReference type="GO" id="GO:0016787">
    <property type="term" value="F:hydrolase activity"/>
    <property type="evidence" value="ECO:0007669"/>
    <property type="project" value="UniProtKB-KW"/>
</dbReference>
<evidence type="ECO:0000256" key="1">
    <source>
        <dbReference type="ARBA" id="ARBA00001946"/>
    </source>
</evidence>
<proteinExistence type="predicted"/>
<dbReference type="Pfam" id="PF00293">
    <property type="entry name" value="NUDIX"/>
    <property type="match status" value="1"/>
</dbReference>